<keyword evidence="1" id="KW-0175">Coiled coil</keyword>
<keyword evidence="4" id="KW-1185">Reference proteome</keyword>
<proteinExistence type="predicted"/>
<accession>A0A6D2IND0</accession>
<comment type="caution">
    <text evidence="3">The sequence shown here is derived from an EMBL/GenBank/DDBJ whole genome shotgun (WGS) entry which is preliminary data.</text>
</comment>
<evidence type="ECO:0000256" key="2">
    <source>
        <dbReference type="SAM" id="MobiDB-lite"/>
    </source>
</evidence>
<evidence type="ECO:0008006" key="5">
    <source>
        <dbReference type="Google" id="ProtNLM"/>
    </source>
</evidence>
<evidence type="ECO:0000313" key="3">
    <source>
        <dbReference type="EMBL" id="CAA7028105.1"/>
    </source>
</evidence>
<dbReference type="AlphaFoldDB" id="A0A6D2IND0"/>
<dbReference type="OrthoDB" id="687730at2759"/>
<gene>
    <name evidence="3" type="ORF">MERR_LOCUS15340</name>
</gene>
<feature type="coiled-coil region" evidence="1">
    <location>
        <begin position="194"/>
        <end position="221"/>
    </location>
</feature>
<sequence length="244" mass="27432">MCDTLQCNPGLTMGRIARGNEIAVKDAGISTKHLPLNPYTPIFLRDGDIIEIGKCTSIVVNFVTDVLEHKLPKSLEEKGLGVGIEVEPISRVRKEDKVQRNWSFDSCVNAIEVETENAKNSNDTTKRSKKIEIVAEEAIKEKSVTMATRSNKNQTQTPNQMSSNDFSSFNEETSVNNGSSFSLGSVSPSAFHPNRDQLLEIERLRQERDATIEKLAKIRQEFEGPNTFLVFLQKKFPDSFRPKR</sequence>
<evidence type="ECO:0000256" key="1">
    <source>
        <dbReference type="SAM" id="Coils"/>
    </source>
</evidence>
<protein>
    <recommendedName>
        <fullName evidence="5">FHA domain-containing protein</fullName>
    </recommendedName>
</protein>
<dbReference type="EMBL" id="CACVBM020001063">
    <property type="protein sequence ID" value="CAA7028105.1"/>
    <property type="molecule type" value="Genomic_DNA"/>
</dbReference>
<dbReference type="Proteomes" id="UP000467841">
    <property type="component" value="Unassembled WGS sequence"/>
</dbReference>
<dbReference type="SUPFAM" id="SSF49879">
    <property type="entry name" value="SMAD/FHA domain"/>
    <property type="match status" value="1"/>
</dbReference>
<organism evidence="3 4">
    <name type="scientific">Microthlaspi erraticum</name>
    <dbReference type="NCBI Taxonomy" id="1685480"/>
    <lineage>
        <taxon>Eukaryota</taxon>
        <taxon>Viridiplantae</taxon>
        <taxon>Streptophyta</taxon>
        <taxon>Embryophyta</taxon>
        <taxon>Tracheophyta</taxon>
        <taxon>Spermatophyta</taxon>
        <taxon>Magnoliopsida</taxon>
        <taxon>eudicotyledons</taxon>
        <taxon>Gunneridae</taxon>
        <taxon>Pentapetalae</taxon>
        <taxon>rosids</taxon>
        <taxon>malvids</taxon>
        <taxon>Brassicales</taxon>
        <taxon>Brassicaceae</taxon>
        <taxon>Coluteocarpeae</taxon>
        <taxon>Microthlaspi</taxon>
    </lineage>
</organism>
<reference evidence="3" key="1">
    <citation type="submission" date="2020-01" db="EMBL/GenBank/DDBJ databases">
        <authorList>
            <person name="Mishra B."/>
        </authorList>
    </citation>
    <scope>NUCLEOTIDE SEQUENCE [LARGE SCALE GENOMIC DNA]</scope>
</reference>
<name>A0A6D2IND0_9BRAS</name>
<feature type="compositionally biased region" description="Polar residues" evidence="2">
    <location>
        <begin position="145"/>
        <end position="173"/>
    </location>
</feature>
<feature type="compositionally biased region" description="Low complexity" evidence="2">
    <location>
        <begin position="174"/>
        <end position="188"/>
    </location>
</feature>
<evidence type="ECO:0000313" key="4">
    <source>
        <dbReference type="Proteomes" id="UP000467841"/>
    </source>
</evidence>
<feature type="region of interest" description="Disordered" evidence="2">
    <location>
        <begin position="145"/>
        <end position="188"/>
    </location>
</feature>
<dbReference type="InterPro" id="IPR008984">
    <property type="entry name" value="SMAD_FHA_dom_sf"/>
</dbReference>